<dbReference type="InterPro" id="IPR002938">
    <property type="entry name" value="FAD-bd"/>
</dbReference>
<dbReference type="STRING" id="861299.J421_4181"/>
<dbReference type="InterPro" id="IPR036188">
    <property type="entry name" value="FAD/NAD-bd_sf"/>
</dbReference>
<protein>
    <submittedName>
        <fullName evidence="2">Monooxygenase FAD-binding protein</fullName>
    </submittedName>
</protein>
<dbReference type="Pfam" id="PF01494">
    <property type="entry name" value="FAD_binding_3"/>
    <property type="match status" value="1"/>
</dbReference>
<dbReference type="eggNOG" id="COG0644">
    <property type="taxonomic scope" value="Bacteria"/>
</dbReference>
<reference evidence="2 3" key="1">
    <citation type="journal article" date="2014" name="Genome Announc.">
        <title>Genome Sequence and Methylome of Soil Bacterium Gemmatirosa kalamazoonensis KBS708T, a Member of the Rarely Cultivated Gemmatimonadetes Phylum.</title>
        <authorList>
            <person name="Debruyn J.M."/>
            <person name="Radosevich M."/>
            <person name="Wommack K.E."/>
            <person name="Polson S.W."/>
            <person name="Hauser L.J."/>
            <person name="Fawaz M.N."/>
            <person name="Korlach J."/>
            <person name="Tsai Y.C."/>
        </authorList>
    </citation>
    <scope>NUCLEOTIDE SEQUENCE [LARGE SCALE GENOMIC DNA]</scope>
    <source>
        <strain evidence="2 3">KBS708</strain>
    </source>
</reference>
<dbReference type="GO" id="GO:0071949">
    <property type="term" value="F:FAD binding"/>
    <property type="evidence" value="ECO:0007669"/>
    <property type="project" value="InterPro"/>
</dbReference>
<dbReference type="AlphaFoldDB" id="W0RQC8"/>
<gene>
    <name evidence="2" type="ORF">J421_4181</name>
</gene>
<evidence type="ECO:0000259" key="1">
    <source>
        <dbReference type="Pfam" id="PF01494"/>
    </source>
</evidence>
<keyword evidence="2" id="KW-0503">Monooxygenase</keyword>
<dbReference type="SUPFAM" id="SSF51905">
    <property type="entry name" value="FAD/NAD(P)-binding domain"/>
    <property type="match status" value="1"/>
</dbReference>
<keyword evidence="2" id="KW-0560">Oxidoreductase</keyword>
<dbReference type="InParanoid" id="W0RQC8"/>
<organism evidence="2 3">
    <name type="scientific">Gemmatirosa kalamazoonensis</name>
    <dbReference type="NCBI Taxonomy" id="861299"/>
    <lineage>
        <taxon>Bacteria</taxon>
        <taxon>Pseudomonadati</taxon>
        <taxon>Gemmatimonadota</taxon>
        <taxon>Gemmatimonadia</taxon>
        <taxon>Gemmatimonadales</taxon>
        <taxon>Gemmatimonadaceae</taxon>
        <taxon>Gemmatirosa</taxon>
    </lineage>
</organism>
<dbReference type="PANTHER" id="PTHR42685:SF22">
    <property type="entry name" value="CONDITIONED MEDIUM FACTOR RECEPTOR 1"/>
    <property type="match status" value="1"/>
</dbReference>
<dbReference type="Proteomes" id="UP000019151">
    <property type="component" value="Chromosome"/>
</dbReference>
<dbReference type="HOGENOM" id="CLU_024648_7_0_0"/>
<feature type="domain" description="FAD-binding" evidence="1">
    <location>
        <begin position="7"/>
        <end position="311"/>
    </location>
</feature>
<sequence>MSIGFDAQVIVVGGGPAGASTAWHLARAGVDVLVLDRARFPRDKTCAECLSPESARLLDAMGALDALSAVGAKLRGMVVRAPSGDEIRGGFVAAHGWRAPRDWGLAVSRRVLDATLVARARAVGARVREGARVADVVRDAAGRVCGVRVLDASGATTELRARIVVGADGLRSVIVRRLGLARVRAWPRRLALVAHWRGVDGITDHGEMHVERDGFVGIADIGDGVTNTSMVVPAREAQRISGDPASYLASWIRGRAHLAPRFAAAERVDTVRVTGPFASASRRGWAPGAALVGDAADFFDPFTGEGVFAALRGGEILAPFVAESCALPAARADRALAGYETARRRAFGGKWAVERIIGAVVDVPPLMNRAAHTLSRRRDLADLLVGVAGDFVPPSAVLNARYVWRVFVK</sequence>
<dbReference type="OrthoDB" id="9806565at2"/>
<keyword evidence="3" id="KW-1185">Reference proteome</keyword>
<dbReference type="Gene3D" id="3.50.50.60">
    <property type="entry name" value="FAD/NAD(P)-binding domain"/>
    <property type="match status" value="1"/>
</dbReference>
<proteinExistence type="predicted"/>
<dbReference type="EMBL" id="CP007128">
    <property type="protein sequence ID" value="AHG91718.1"/>
    <property type="molecule type" value="Genomic_DNA"/>
</dbReference>
<dbReference type="PANTHER" id="PTHR42685">
    <property type="entry name" value="GERANYLGERANYL DIPHOSPHATE REDUCTASE"/>
    <property type="match status" value="1"/>
</dbReference>
<dbReference type="KEGG" id="gba:J421_4181"/>
<dbReference type="InterPro" id="IPR050407">
    <property type="entry name" value="Geranylgeranyl_reductase"/>
</dbReference>
<accession>W0RQC8</accession>
<dbReference type="GO" id="GO:0004497">
    <property type="term" value="F:monooxygenase activity"/>
    <property type="evidence" value="ECO:0007669"/>
    <property type="project" value="UniProtKB-KW"/>
</dbReference>
<name>W0RQC8_9BACT</name>
<evidence type="ECO:0000313" key="2">
    <source>
        <dbReference type="EMBL" id="AHG91718.1"/>
    </source>
</evidence>
<evidence type="ECO:0000313" key="3">
    <source>
        <dbReference type="Proteomes" id="UP000019151"/>
    </source>
</evidence>
<dbReference type="PRINTS" id="PR00420">
    <property type="entry name" value="RNGMNOXGNASE"/>
</dbReference>
<dbReference type="RefSeq" id="WP_158508861.1">
    <property type="nucleotide sequence ID" value="NZ_CP007128.1"/>
</dbReference>